<comment type="subcellular location">
    <subcellularLocation>
        <location evidence="6">Cytoplasm</location>
    </subcellularLocation>
    <text evidence="6">Membrane-associated.</text>
</comment>
<feature type="binding site" evidence="6">
    <location>
        <begin position="217"/>
        <end position="220"/>
    </location>
    <ligand>
        <name>ATP</name>
        <dbReference type="ChEBI" id="CHEBI:30616"/>
    </ligand>
</feature>
<evidence type="ECO:0000256" key="4">
    <source>
        <dbReference type="ARBA" id="ARBA00022960"/>
    </source>
</evidence>
<dbReference type="Pfam" id="PF06723">
    <property type="entry name" value="MreB_Mbl"/>
    <property type="match status" value="1"/>
</dbReference>
<evidence type="ECO:0000313" key="7">
    <source>
        <dbReference type="EMBL" id="KVT52561.1"/>
    </source>
</evidence>
<comment type="subunit">
    <text evidence="6">Forms polymers.</text>
</comment>
<keyword evidence="2 6" id="KW-0547">Nucleotide-binding</keyword>
<dbReference type="InterPro" id="IPR043129">
    <property type="entry name" value="ATPase_NBD"/>
</dbReference>
<dbReference type="CDD" id="cd10225">
    <property type="entry name" value="ASKHA_NBD_MreB-like"/>
    <property type="match status" value="1"/>
</dbReference>
<evidence type="ECO:0000256" key="6">
    <source>
        <dbReference type="HAMAP-Rule" id="MF_02207"/>
    </source>
</evidence>
<dbReference type="PANTHER" id="PTHR42749:SF1">
    <property type="entry name" value="CELL SHAPE-DETERMINING PROTEIN MREB"/>
    <property type="match status" value="1"/>
</dbReference>
<dbReference type="NCBIfam" id="NF010539">
    <property type="entry name" value="PRK13927.1"/>
    <property type="match status" value="1"/>
</dbReference>
<evidence type="ECO:0000313" key="8">
    <source>
        <dbReference type="Proteomes" id="UP000056732"/>
    </source>
</evidence>
<gene>
    <name evidence="6" type="primary">mreB</name>
    <name evidence="7" type="ORF">WK53_07970</name>
</gene>
<evidence type="ECO:0000256" key="1">
    <source>
        <dbReference type="ARBA" id="ARBA00022490"/>
    </source>
</evidence>
<keyword evidence="1 6" id="KW-0963">Cytoplasm</keyword>
<dbReference type="InterPro" id="IPR056546">
    <property type="entry name" value="MreB_MamK-like"/>
</dbReference>
<comment type="caution">
    <text evidence="7">The sequence shown here is derived from an EMBL/GenBank/DDBJ whole genome shotgun (WGS) entry which is preliminary data.</text>
</comment>
<dbReference type="RefSeq" id="WP_059930165.1">
    <property type="nucleotide sequence ID" value="NZ_LPDO01000081.1"/>
</dbReference>
<dbReference type="Proteomes" id="UP000056732">
    <property type="component" value="Unassembled WGS sequence"/>
</dbReference>
<dbReference type="GO" id="GO:0005737">
    <property type="term" value="C:cytoplasm"/>
    <property type="evidence" value="ECO:0007669"/>
    <property type="project" value="UniProtKB-SubCell"/>
</dbReference>
<keyword evidence="4 6" id="KW-0133">Cell shape</keyword>
<dbReference type="PRINTS" id="PR01652">
    <property type="entry name" value="SHAPEPROTEIN"/>
</dbReference>
<comment type="caution">
    <text evidence="6">Lacks conserved residue(s) required for the propagation of feature annotation.</text>
</comment>
<reference evidence="7 8" key="1">
    <citation type="submission" date="2015-11" db="EMBL/GenBank/DDBJ databases">
        <title>Expanding the genomic diversity of Burkholderia species for the development of highly accurate diagnostics.</title>
        <authorList>
            <person name="Sahl J."/>
            <person name="Keim P."/>
            <person name="Wagner D."/>
        </authorList>
    </citation>
    <scope>NUCLEOTIDE SEQUENCE [LARGE SCALE GENOMIC DNA]</scope>
    <source>
        <strain evidence="7 8">MSMB1137WGS</strain>
    </source>
</reference>
<dbReference type="GO" id="GO:0005524">
    <property type="term" value="F:ATP binding"/>
    <property type="evidence" value="ECO:0007669"/>
    <property type="project" value="UniProtKB-KW"/>
</dbReference>
<dbReference type="EMBL" id="LPDO01000081">
    <property type="protein sequence ID" value="KVT52561.1"/>
    <property type="molecule type" value="Genomic_DNA"/>
</dbReference>
<evidence type="ECO:0000256" key="3">
    <source>
        <dbReference type="ARBA" id="ARBA00022840"/>
    </source>
</evidence>
<protein>
    <recommendedName>
        <fullName evidence="6">Cell shape-determining protein MreB</fullName>
    </recommendedName>
</protein>
<dbReference type="GO" id="GO:0000902">
    <property type="term" value="P:cell morphogenesis"/>
    <property type="evidence" value="ECO:0007669"/>
    <property type="project" value="InterPro"/>
</dbReference>
<evidence type="ECO:0000256" key="5">
    <source>
        <dbReference type="ARBA" id="ARBA00023458"/>
    </source>
</evidence>
<dbReference type="AlphaFoldDB" id="A0AAW3NB73"/>
<dbReference type="GO" id="GO:0008360">
    <property type="term" value="P:regulation of cell shape"/>
    <property type="evidence" value="ECO:0007669"/>
    <property type="project" value="UniProtKB-UniRule"/>
</dbReference>
<dbReference type="Gene3D" id="3.30.420.40">
    <property type="match status" value="3"/>
</dbReference>
<dbReference type="HAMAP" id="MF_02207">
    <property type="entry name" value="MreB"/>
    <property type="match status" value="1"/>
</dbReference>
<dbReference type="PANTHER" id="PTHR42749">
    <property type="entry name" value="CELL SHAPE-DETERMINING PROTEIN MREB"/>
    <property type="match status" value="1"/>
</dbReference>
<organism evidence="7 8">
    <name type="scientific">Burkholderia ubonensis</name>
    <dbReference type="NCBI Taxonomy" id="101571"/>
    <lineage>
        <taxon>Bacteria</taxon>
        <taxon>Pseudomonadati</taxon>
        <taxon>Pseudomonadota</taxon>
        <taxon>Betaproteobacteria</taxon>
        <taxon>Burkholderiales</taxon>
        <taxon>Burkholderiaceae</taxon>
        <taxon>Burkholderia</taxon>
        <taxon>Burkholderia cepacia complex</taxon>
    </lineage>
</organism>
<proteinExistence type="inferred from homology"/>
<comment type="function">
    <text evidence="6">Forms membrane-associated dynamic filaments that are essential for cell shape determination. Acts by regulating cell wall synthesis and cell elongation, and thus cell shape. A feedback loop between cell geometry and MreB localization may maintain elongated cell shape by targeting cell wall growth to regions of negative cell wall curvature.</text>
</comment>
<name>A0AAW3NB73_9BURK</name>
<dbReference type="InterPro" id="IPR004753">
    <property type="entry name" value="MreB"/>
</dbReference>
<dbReference type="SUPFAM" id="SSF53067">
    <property type="entry name" value="Actin-like ATPase domain"/>
    <property type="match status" value="2"/>
</dbReference>
<sequence length="342" mass="35912">MSSPLLQKLFIHDVAIDPGSANTLICVRERGVVLNQPSVLCWRRSGLTGPPRIEAVGEPAKALLGRAPAHLETVRPMQHGLIVDRLAAQHMIHEFIGMSHTRGLPGRRVEWTICVPSNATPIERRTIGEAVLAAGAPRVQLISEAIAAALGAGLPVDAAVGSMVVDIGGGTTEVAAIALGGILEHAGVRMGSDQFDAAIVQHVRNQYGVLLGEQMAECVKKTIGTASCAVPRRSMRVIGRGVRDGLPRTIEVSNHDIADALVAPLRAIVDVVKTVLERAPAEIVTDIANRGIVLTGGGAMLSELPQRLAREAGVPVRLAEEPLTCAVRGASKAAGRLLFAAE</sequence>
<evidence type="ECO:0000256" key="2">
    <source>
        <dbReference type="ARBA" id="ARBA00022741"/>
    </source>
</evidence>
<feature type="binding site" evidence="6">
    <location>
        <begin position="169"/>
        <end position="171"/>
    </location>
    <ligand>
        <name>ATP</name>
        <dbReference type="ChEBI" id="CHEBI:30616"/>
    </ligand>
</feature>
<comment type="similarity">
    <text evidence="5 6">Belongs to the FtsA/MreB family.</text>
</comment>
<accession>A0AAW3NB73</accession>
<keyword evidence="3 6" id="KW-0067">ATP-binding</keyword>